<dbReference type="GO" id="GO:0070038">
    <property type="term" value="F:rRNA (pseudouridine-N3-)-methyltransferase activity"/>
    <property type="evidence" value="ECO:0007669"/>
    <property type="project" value="UniProtKB-UniRule"/>
</dbReference>
<feature type="binding site" evidence="5">
    <location>
        <begin position="107"/>
        <end position="112"/>
    </location>
    <ligand>
        <name>S-adenosyl-L-methionine</name>
        <dbReference type="ChEBI" id="CHEBI:59789"/>
    </ligand>
</feature>
<dbReference type="InterPro" id="IPR029026">
    <property type="entry name" value="tRNA_m1G_MTases_N"/>
</dbReference>
<dbReference type="EMBL" id="CP063849">
    <property type="protein sequence ID" value="QOY87006.1"/>
    <property type="molecule type" value="Genomic_DNA"/>
</dbReference>
<evidence type="ECO:0000313" key="6">
    <source>
        <dbReference type="EMBL" id="QOY87006.1"/>
    </source>
</evidence>
<keyword evidence="1 5" id="KW-0489">Methyltransferase</keyword>
<dbReference type="InterPro" id="IPR003742">
    <property type="entry name" value="RlmH-like"/>
</dbReference>
<dbReference type="PANTHER" id="PTHR33603:SF1">
    <property type="entry name" value="RIBOSOMAL RNA LARGE SUBUNIT METHYLTRANSFERASE H"/>
    <property type="match status" value="1"/>
</dbReference>
<dbReference type="Gene3D" id="3.40.1280.10">
    <property type="match status" value="1"/>
</dbReference>
<dbReference type="EC" id="2.1.1.177" evidence="5"/>
<comment type="subunit">
    <text evidence="5">Homodimer.</text>
</comment>
<dbReference type="KEGG" id="pfer:IRI77_30200"/>
<dbReference type="SUPFAM" id="SSF75217">
    <property type="entry name" value="alpha/beta knot"/>
    <property type="match status" value="1"/>
</dbReference>
<name>A0A7S7SK14_PALFE</name>
<dbReference type="HAMAP" id="MF_00658">
    <property type="entry name" value="23SrRNA_methyltr_H"/>
    <property type="match status" value="1"/>
</dbReference>
<keyword evidence="3 5" id="KW-0949">S-adenosyl-L-methionine</keyword>
<dbReference type="GO" id="GO:0005737">
    <property type="term" value="C:cytoplasm"/>
    <property type="evidence" value="ECO:0007669"/>
    <property type="project" value="UniProtKB-SubCell"/>
</dbReference>
<protein>
    <recommendedName>
        <fullName evidence="5">Ribosomal RNA large subunit methyltransferase H</fullName>
        <ecNumber evidence="5">2.1.1.177</ecNumber>
    </recommendedName>
    <alternativeName>
        <fullName evidence="5">23S rRNA (pseudouridine1915-N3)-methyltransferase</fullName>
    </alternativeName>
    <alternativeName>
        <fullName evidence="5">23S rRNA m3Psi1915 methyltransferase</fullName>
    </alternativeName>
    <alternativeName>
        <fullName evidence="5">rRNA (pseudouridine-N3-)-methyltransferase RlmH</fullName>
    </alternativeName>
</protein>
<feature type="binding site" evidence="5">
    <location>
        <position position="57"/>
    </location>
    <ligand>
        <name>S-adenosyl-L-methionine</name>
        <dbReference type="ChEBI" id="CHEBI:59789"/>
    </ligand>
</feature>
<dbReference type="AlphaFoldDB" id="A0A7S7SK14"/>
<proteinExistence type="inferred from homology"/>
<dbReference type="PANTHER" id="PTHR33603">
    <property type="entry name" value="METHYLTRANSFERASE"/>
    <property type="match status" value="1"/>
</dbReference>
<evidence type="ECO:0000256" key="2">
    <source>
        <dbReference type="ARBA" id="ARBA00022679"/>
    </source>
</evidence>
<gene>
    <name evidence="5" type="primary">rlmH</name>
    <name evidence="6" type="ORF">IRI77_30200</name>
</gene>
<comment type="subcellular location">
    <subcellularLocation>
        <location evidence="5">Cytoplasm</location>
    </subcellularLocation>
</comment>
<organism evidence="6 7">
    <name type="scientific">Paludibaculum fermentans</name>
    <dbReference type="NCBI Taxonomy" id="1473598"/>
    <lineage>
        <taxon>Bacteria</taxon>
        <taxon>Pseudomonadati</taxon>
        <taxon>Acidobacteriota</taxon>
        <taxon>Terriglobia</taxon>
        <taxon>Bryobacterales</taxon>
        <taxon>Bryobacteraceae</taxon>
        <taxon>Paludibaculum</taxon>
    </lineage>
</organism>
<dbReference type="Pfam" id="PF02590">
    <property type="entry name" value="SPOUT_MTase"/>
    <property type="match status" value="1"/>
</dbReference>
<keyword evidence="7" id="KW-1185">Reference proteome</keyword>
<comment type="similarity">
    <text evidence="4 5">Belongs to the RNA methyltransferase RlmH family.</text>
</comment>
<keyword evidence="2 5" id="KW-0808">Transferase</keyword>
<accession>A0A7S7SK14</accession>
<keyword evidence="5" id="KW-0698">rRNA processing</keyword>
<dbReference type="Proteomes" id="UP000593892">
    <property type="component" value="Chromosome"/>
</dbReference>
<feature type="binding site" evidence="5">
    <location>
        <position position="88"/>
    </location>
    <ligand>
        <name>S-adenosyl-L-methionine</name>
        <dbReference type="ChEBI" id="CHEBI:59789"/>
    </ligand>
</feature>
<evidence type="ECO:0000256" key="1">
    <source>
        <dbReference type="ARBA" id="ARBA00022603"/>
    </source>
</evidence>
<evidence type="ECO:0000256" key="4">
    <source>
        <dbReference type="ARBA" id="ARBA00038303"/>
    </source>
</evidence>
<dbReference type="InterPro" id="IPR029028">
    <property type="entry name" value="Alpha/beta_knot_MTases"/>
</dbReference>
<evidence type="ECO:0000313" key="7">
    <source>
        <dbReference type="Proteomes" id="UP000593892"/>
    </source>
</evidence>
<reference evidence="6 7" key="1">
    <citation type="submission" date="2020-10" db="EMBL/GenBank/DDBJ databases">
        <title>Complete genome sequence of Paludibaculum fermentans P105T, a facultatively anaerobic acidobacterium capable of dissimilatory Fe(III) reduction.</title>
        <authorList>
            <person name="Dedysh S.N."/>
            <person name="Beletsky A.V."/>
            <person name="Kulichevskaya I.S."/>
            <person name="Mardanov A.V."/>
            <person name="Ravin N.V."/>
        </authorList>
    </citation>
    <scope>NUCLEOTIDE SEQUENCE [LARGE SCALE GENOMIC DNA]</scope>
    <source>
        <strain evidence="6 7">P105</strain>
    </source>
</reference>
<sequence>MKLYLYFIGKPRDVHSNGMAQEFVKRASRYMACEMREIQPGRFDLFARHTTARKVFLDPAGKPMDSQAFSALVGKAELEARDVVFLIGGHDGLPPEWKPKADLLLSLSQMTMPHELARAVLAEQIYRALTMLRGHPYPR</sequence>
<keyword evidence="5" id="KW-0963">Cytoplasm</keyword>
<comment type="function">
    <text evidence="5">Specifically methylates the pseudouridine at position 1915 (m3Psi1915) in 23S rRNA.</text>
</comment>
<dbReference type="CDD" id="cd18081">
    <property type="entry name" value="RlmH-like"/>
    <property type="match status" value="1"/>
</dbReference>
<dbReference type="RefSeq" id="WP_194448675.1">
    <property type="nucleotide sequence ID" value="NZ_CP063849.1"/>
</dbReference>
<evidence type="ECO:0000256" key="3">
    <source>
        <dbReference type="ARBA" id="ARBA00022691"/>
    </source>
</evidence>
<evidence type="ECO:0000256" key="5">
    <source>
        <dbReference type="HAMAP-Rule" id="MF_00658"/>
    </source>
</evidence>
<comment type="catalytic activity">
    <reaction evidence="5">
        <text>pseudouridine(1915) in 23S rRNA + S-adenosyl-L-methionine = N(3)-methylpseudouridine(1915) in 23S rRNA + S-adenosyl-L-homocysteine + H(+)</text>
        <dbReference type="Rhea" id="RHEA:42752"/>
        <dbReference type="Rhea" id="RHEA-COMP:10221"/>
        <dbReference type="Rhea" id="RHEA-COMP:10222"/>
        <dbReference type="ChEBI" id="CHEBI:15378"/>
        <dbReference type="ChEBI" id="CHEBI:57856"/>
        <dbReference type="ChEBI" id="CHEBI:59789"/>
        <dbReference type="ChEBI" id="CHEBI:65314"/>
        <dbReference type="ChEBI" id="CHEBI:74486"/>
        <dbReference type="EC" id="2.1.1.177"/>
    </reaction>
</comment>